<proteinExistence type="predicted"/>
<organism evidence="2 3">
    <name type="scientific">Sporothrix schenckii 1099-18</name>
    <dbReference type="NCBI Taxonomy" id="1397361"/>
    <lineage>
        <taxon>Eukaryota</taxon>
        <taxon>Fungi</taxon>
        <taxon>Dikarya</taxon>
        <taxon>Ascomycota</taxon>
        <taxon>Pezizomycotina</taxon>
        <taxon>Sordariomycetes</taxon>
        <taxon>Sordariomycetidae</taxon>
        <taxon>Ophiostomatales</taxon>
        <taxon>Ophiostomataceae</taxon>
        <taxon>Sporothrix</taxon>
    </lineage>
</organism>
<protein>
    <submittedName>
        <fullName evidence="2">Uncharacterized protein</fullName>
    </submittedName>
</protein>
<evidence type="ECO:0000313" key="3">
    <source>
        <dbReference type="Proteomes" id="UP000033710"/>
    </source>
</evidence>
<gene>
    <name evidence="2" type="ORF">SPSK_10598</name>
</gene>
<comment type="caution">
    <text evidence="2">The sequence shown here is derived from an EMBL/GenBank/DDBJ whole genome shotgun (WGS) entry which is preliminary data.</text>
</comment>
<dbReference type="Proteomes" id="UP000033710">
    <property type="component" value="Unassembled WGS sequence"/>
</dbReference>
<feature type="compositionally biased region" description="Basic residues" evidence="1">
    <location>
        <begin position="41"/>
        <end position="54"/>
    </location>
</feature>
<dbReference type="EMBL" id="AXCR01000010">
    <property type="protein sequence ID" value="KJR83491.1"/>
    <property type="molecule type" value="Genomic_DNA"/>
</dbReference>
<name>A0A0F2M5N6_SPOSC</name>
<accession>A0A0F2M5N6</accession>
<dbReference type="RefSeq" id="XP_016586167.1">
    <property type="nucleotide sequence ID" value="XM_016736942.1"/>
</dbReference>
<reference evidence="2 3" key="1">
    <citation type="journal article" date="2014" name="BMC Genomics">
        <title>Comparative genomics of the major fungal agents of human and animal Sporotrichosis: Sporothrix schenckii and Sporothrix brasiliensis.</title>
        <authorList>
            <person name="Teixeira M.M."/>
            <person name="de Almeida L.G."/>
            <person name="Kubitschek-Barreira P."/>
            <person name="Alves F.L."/>
            <person name="Kioshima E.S."/>
            <person name="Abadio A.K."/>
            <person name="Fernandes L."/>
            <person name="Derengowski L.S."/>
            <person name="Ferreira K.S."/>
            <person name="Souza R.C."/>
            <person name="Ruiz J.C."/>
            <person name="de Andrade N.C."/>
            <person name="Paes H.C."/>
            <person name="Nicola A.M."/>
            <person name="Albuquerque P."/>
            <person name="Gerber A.L."/>
            <person name="Martins V.P."/>
            <person name="Peconick L.D."/>
            <person name="Neto A.V."/>
            <person name="Chaucanez C.B."/>
            <person name="Silva P.A."/>
            <person name="Cunha O.L."/>
            <person name="de Oliveira F.F."/>
            <person name="dos Santos T.C."/>
            <person name="Barros A.L."/>
            <person name="Soares M.A."/>
            <person name="de Oliveira L.M."/>
            <person name="Marini M.M."/>
            <person name="Villalobos-Duno H."/>
            <person name="Cunha M.M."/>
            <person name="de Hoog S."/>
            <person name="da Silveira J.F."/>
            <person name="Henrissat B."/>
            <person name="Nino-Vega G.A."/>
            <person name="Cisalpino P.S."/>
            <person name="Mora-Montes H.M."/>
            <person name="Almeida S.R."/>
            <person name="Stajich J.E."/>
            <person name="Lopes-Bezerra L.M."/>
            <person name="Vasconcelos A.T."/>
            <person name="Felipe M.S."/>
        </authorList>
    </citation>
    <scope>NUCLEOTIDE SEQUENCE [LARGE SCALE GENOMIC DNA]</scope>
    <source>
        <strain evidence="2 3">1099-18</strain>
    </source>
</reference>
<dbReference type="VEuPathDB" id="FungiDB:SPSK_10598"/>
<feature type="region of interest" description="Disordered" evidence="1">
    <location>
        <begin position="1"/>
        <end position="59"/>
    </location>
</feature>
<dbReference type="GeneID" id="27672219"/>
<evidence type="ECO:0000313" key="2">
    <source>
        <dbReference type="EMBL" id="KJR83491.1"/>
    </source>
</evidence>
<evidence type="ECO:0000256" key="1">
    <source>
        <dbReference type="SAM" id="MobiDB-lite"/>
    </source>
</evidence>
<sequence length="81" mass="9219">MSAGKTTSSMMDGNAGMQTDLVSRKLSTRRQGEQLQEPKQMMRKKKPGRLQHRTQKPDKATANAILNVQYDMTYSVRNTEM</sequence>
<reference evidence="2 3" key="2">
    <citation type="journal article" date="2015" name="Eukaryot. Cell">
        <title>Asexual propagation of a virulent clone complex in a human and feline outbreak of sporotrichosis.</title>
        <authorList>
            <person name="Teixeira Mde M."/>
            <person name="Rodrigues A.M."/>
            <person name="Tsui C.K."/>
            <person name="de Almeida L.G."/>
            <person name="Van Diepeningen A.D."/>
            <person name="van den Ende B.G."/>
            <person name="Fernandes G.F."/>
            <person name="Kano R."/>
            <person name="Hamelin R.C."/>
            <person name="Lopes-Bezerra L.M."/>
            <person name="Vasconcelos A.T."/>
            <person name="de Hoog S."/>
            <person name="de Camargo Z.P."/>
            <person name="Felipe M.S."/>
        </authorList>
    </citation>
    <scope>NUCLEOTIDE SEQUENCE [LARGE SCALE GENOMIC DNA]</scope>
    <source>
        <strain evidence="2 3">1099-18</strain>
    </source>
</reference>
<dbReference type="KEGG" id="ssck:SPSK_10598"/>
<feature type="compositionally biased region" description="Polar residues" evidence="1">
    <location>
        <begin position="1"/>
        <end position="21"/>
    </location>
</feature>
<dbReference type="AlphaFoldDB" id="A0A0F2M5N6"/>